<evidence type="ECO:0000256" key="4">
    <source>
        <dbReference type="HAMAP-Rule" id="MF_00688"/>
    </source>
</evidence>
<dbReference type="EC" id="2.3.2.6" evidence="4"/>
<organism evidence="5 6">
    <name type="scientific">Vineibacter terrae</name>
    <dbReference type="NCBI Taxonomy" id="2586908"/>
    <lineage>
        <taxon>Bacteria</taxon>
        <taxon>Pseudomonadati</taxon>
        <taxon>Pseudomonadota</taxon>
        <taxon>Alphaproteobacteria</taxon>
        <taxon>Hyphomicrobiales</taxon>
        <taxon>Vineibacter</taxon>
    </lineage>
</organism>
<keyword evidence="6" id="KW-1185">Reference proteome</keyword>
<dbReference type="InterPro" id="IPR042221">
    <property type="entry name" value="Leu/Phe-tRNA_Trfase_N"/>
</dbReference>
<dbReference type="AlphaFoldDB" id="A0A5C8PKB6"/>
<dbReference type="RefSeq" id="WP_147848281.1">
    <property type="nucleotide sequence ID" value="NZ_VDUZ01000019.1"/>
</dbReference>
<dbReference type="Pfam" id="PF03588">
    <property type="entry name" value="Leu_Phe_trans"/>
    <property type="match status" value="1"/>
</dbReference>
<evidence type="ECO:0000256" key="1">
    <source>
        <dbReference type="ARBA" id="ARBA00022490"/>
    </source>
</evidence>
<dbReference type="InterPro" id="IPR016181">
    <property type="entry name" value="Acyl_CoA_acyltransferase"/>
</dbReference>
<dbReference type="PANTHER" id="PTHR30098:SF2">
    <property type="entry name" value="LEUCYL_PHENYLALANYL-TRNA--PROTEIN TRANSFERASE"/>
    <property type="match status" value="1"/>
</dbReference>
<keyword evidence="2 4" id="KW-0808">Transferase</keyword>
<dbReference type="EMBL" id="VDUZ01000019">
    <property type="protein sequence ID" value="TXL74316.1"/>
    <property type="molecule type" value="Genomic_DNA"/>
</dbReference>
<dbReference type="GO" id="GO:0030163">
    <property type="term" value="P:protein catabolic process"/>
    <property type="evidence" value="ECO:0007669"/>
    <property type="project" value="UniProtKB-UniRule"/>
</dbReference>
<name>A0A5C8PKB6_9HYPH</name>
<gene>
    <name evidence="4" type="primary">aat</name>
    <name evidence="5" type="ORF">FHP25_17680</name>
</gene>
<comment type="function">
    <text evidence="4">Functions in the N-end rule pathway of protein degradation where it conjugates Leu, Phe and, less efficiently, Met from aminoacyl-tRNAs to the N-termini of proteins containing an N-terminal arginine or lysine.</text>
</comment>
<evidence type="ECO:0000313" key="6">
    <source>
        <dbReference type="Proteomes" id="UP000321638"/>
    </source>
</evidence>
<protein>
    <recommendedName>
        <fullName evidence="4">Leucyl/phenylalanyl-tRNA--protein transferase</fullName>
        <ecNumber evidence="4">2.3.2.6</ecNumber>
    </recommendedName>
    <alternativeName>
        <fullName evidence="4">L/F-transferase</fullName>
    </alternativeName>
    <alternativeName>
        <fullName evidence="4">Leucyltransferase</fullName>
    </alternativeName>
    <alternativeName>
        <fullName evidence="4">Phenyalanyltransferase</fullName>
    </alternativeName>
</protein>
<dbReference type="InterPro" id="IPR004616">
    <property type="entry name" value="Leu/Phe-tRNA_Trfase"/>
</dbReference>
<comment type="catalytic activity">
    <reaction evidence="4">
        <text>N-terminal L-arginyl-[protein] + L-leucyl-tRNA(Leu) = N-terminal L-leucyl-L-arginyl-[protein] + tRNA(Leu) + H(+)</text>
        <dbReference type="Rhea" id="RHEA:50416"/>
        <dbReference type="Rhea" id="RHEA-COMP:9613"/>
        <dbReference type="Rhea" id="RHEA-COMP:9622"/>
        <dbReference type="Rhea" id="RHEA-COMP:12672"/>
        <dbReference type="Rhea" id="RHEA-COMP:12673"/>
        <dbReference type="ChEBI" id="CHEBI:15378"/>
        <dbReference type="ChEBI" id="CHEBI:64719"/>
        <dbReference type="ChEBI" id="CHEBI:78442"/>
        <dbReference type="ChEBI" id="CHEBI:78494"/>
        <dbReference type="ChEBI" id="CHEBI:133044"/>
        <dbReference type="EC" id="2.3.2.6"/>
    </reaction>
</comment>
<reference evidence="5 6" key="1">
    <citation type="submission" date="2019-06" db="EMBL/GenBank/DDBJ databases">
        <title>New taxonomy in bacterial strain CC-CFT640, isolated from vineyard.</title>
        <authorList>
            <person name="Lin S.-Y."/>
            <person name="Tsai C.-F."/>
            <person name="Young C.-C."/>
        </authorList>
    </citation>
    <scope>NUCLEOTIDE SEQUENCE [LARGE SCALE GENOMIC DNA]</scope>
    <source>
        <strain evidence="5 6">CC-CFT640</strain>
    </source>
</reference>
<comment type="caution">
    <text evidence="5">The sequence shown here is derived from an EMBL/GenBank/DDBJ whole genome shotgun (WGS) entry which is preliminary data.</text>
</comment>
<dbReference type="Gene3D" id="3.30.70.3550">
    <property type="entry name" value="Leucyl/phenylalanyl-tRNA-protein transferase, N-terminal domain"/>
    <property type="match status" value="1"/>
</dbReference>
<comment type="similarity">
    <text evidence="4">Belongs to the L/F-transferase family.</text>
</comment>
<keyword evidence="1 4" id="KW-0963">Cytoplasm</keyword>
<dbReference type="InterPro" id="IPR042203">
    <property type="entry name" value="Leu/Phe-tRNA_Trfase_C"/>
</dbReference>
<comment type="catalytic activity">
    <reaction evidence="4">
        <text>L-phenylalanyl-tRNA(Phe) + an N-terminal L-alpha-aminoacyl-[protein] = an N-terminal L-phenylalanyl-L-alpha-aminoacyl-[protein] + tRNA(Phe)</text>
        <dbReference type="Rhea" id="RHEA:43632"/>
        <dbReference type="Rhea" id="RHEA-COMP:9668"/>
        <dbReference type="Rhea" id="RHEA-COMP:9699"/>
        <dbReference type="Rhea" id="RHEA-COMP:10636"/>
        <dbReference type="Rhea" id="RHEA-COMP:10637"/>
        <dbReference type="ChEBI" id="CHEBI:78442"/>
        <dbReference type="ChEBI" id="CHEBI:78531"/>
        <dbReference type="ChEBI" id="CHEBI:78597"/>
        <dbReference type="ChEBI" id="CHEBI:83561"/>
        <dbReference type="EC" id="2.3.2.6"/>
    </reaction>
</comment>
<dbReference type="Proteomes" id="UP000321638">
    <property type="component" value="Unassembled WGS sequence"/>
</dbReference>
<dbReference type="Gene3D" id="3.40.630.70">
    <property type="entry name" value="Leucyl/phenylalanyl-tRNA-protein transferase, C-terminal domain"/>
    <property type="match status" value="1"/>
</dbReference>
<proteinExistence type="inferred from homology"/>
<dbReference type="GO" id="GO:0008914">
    <property type="term" value="F:leucyl-tRNA--protein transferase activity"/>
    <property type="evidence" value="ECO:0007669"/>
    <property type="project" value="UniProtKB-UniRule"/>
</dbReference>
<dbReference type="OrthoDB" id="9790282at2"/>
<accession>A0A5C8PKB6</accession>
<evidence type="ECO:0000256" key="3">
    <source>
        <dbReference type="ARBA" id="ARBA00023315"/>
    </source>
</evidence>
<evidence type="ECO:0000313" key="5">
    <source>
        <dbReference type="EMBL" id="TXL74316.1"/>
    </source>
</evidence>
<dbReference type="SUPFAM" id="SSF55729">
    <property type="entry name" value="Acyl-CoA N-acyltransferases (Nat)"/>
    <property type="match status" value="1"/>
</dbReference>
<keyword evidence="3 4" id="KW-0012">Acyltransferase</keyword>
<comment type="catalytic activity">
    <reaction evidence="4">
        <text>N-terminal L-lysyl-[protein] + L-leucyl-tRNA(Leu) = N-terminal L-leucyl-L-lysyl-[protein] + tRNA(Leu) + H(+)</text>
        <dbReference type="Rhea" id="RHEA:12340"/>
        <dbReference type="Rhea" id="RHEA-COMP:9613"/>
        <dbReference type="Rhea" id="RHEA-COMP:9622"/>
        <dbReference type="Rhea" id="RHEA-COMP:12670"/>
        <dbReference type="Rhea" id="RHEA-COMP:12671"/>
        <dbReference type="ChEBI" id="CHEBI:15378"/>
        <dbReference type="ChEBI" id="CHEBI:65249"/>
        <dbReference type="ChEBI" id="CHEBI:78442"/>
        <dbReference type="ChEBI" id="CHEBI:78494"/>
        <dbReference type="ChEBI" id="CHEBI:133043"/>
        <dbReference type="EC" id="2.3.2.6"/>
    </reaction>
</comment>
<dbReference type="GO" id="GO:0005737">
    <property type="term" value="C:cytoplasm"/>
    <property type="evidence" value="ECO:0007669"/>
    <property type="project" value="UniProtKB-SubCell"/>
</dbReference>
<dbReference type="PANTHER" id="PTHR30098">
    <property type="entry name" value="LEUCYL/PHENYLALANYL-TRNA--PROTEIN TRANSFERASE"/>
    <property type="match status" value="1"/>
</dbReference>
<dbReference type="HAMAP" id="MF_00688">
    <property type="entry name" value="Leu_Phe_trans"/>
    <property type="match status" value="1"/>
</dbReference>
<sequence length="217" mass="24341">MSRLTPDMLLRAYCTGIFPMGETREDPTLYWVDPDERAIIELDRFHLPHRLARTVRNGPFQVSCDVDFRGVIEACAAPRPRQRQSWINQPIVELYTALFERGFAHSVECRIDDELVGGLYGVSINGAFFGESMFSRVRDASKIALVHLVARLVKGGFRLLDCQFMTDHLRQFGTIEIGRAEYRARLAAALAAPATFYLELDGAEACATLAQATTHTS</sequence>
<evidence type="ECO:0000256" key="2">
    <source>
        <dbReference type="ARBA" id="ARBA00022679"/>
    </source>
</evidence>
<dbReference type="NCBIfam" id="TIGR00667">
    <property type="entry name" value="aat"/>
    <property type="match status" value="1"/>
</dbReference>
<comment type="subcellular location">
    <subcellularLocation>
        <location evidence="4">Cytoplasm</location>
    </subcellularLocation>
</comment>